<dbReference type="eggNOG" id="COG0167">
    <property type="taxonomic scope" value="Bacteria"/>
</dbReference>
<evidence type="ECO:0000256" key="13">
    <source>
        <dbReference type="ARBA" id="ARBA00047685"/>
    </source>
</evidence>
<dbReference type="SUPFAM" id="SSF54862">
    <property type="entry name" value="4Fe-4S ferredoxins"/>
    <property type="match status" value="1"/>
</dbReference>
<dbReference type="GO" id="GO:0050661">
    <property type="term" value="F:NADP binding"/>
    <property type="evidence" value="ECO:0007669"/>
    <property type="project" value="TreeGrafter"/>
</dbReference>
<evidence type="ECO:0000256" key="9">
    <source>
        <dbReference type="ARBA" id="ARBA00022643"/>
    </source>
</evidence>
<dbReference type="EC" id="1.3.98.1" evidence="7"/>
<evidence type="ECO:0000256" key="10">
    <source>
        <dbReference type="ARBA" id="ARBA00023002"/>
    </source>
</evidence>
<dbReference type="FunFam" id="3.20.20.70:FF:000027">
    <property type="entry name" value="Dihydropyrimidine dehydrogenase [NADP(+)]"/>
    <property type="match status" value="1"/>
</dbReference>
<dbReference type="InterPro" id="IPR013785">
    <property type="entry name" value="Aldolase_TIM"/>
</dbReference>
<organism evidence="19 20">
    <name type="scientific">Alicyclobacillus acidocaldarius (strain Tc-4-1)</name>
    <name type="common">Bacillus acidocaldarius</name>
    <dbReference type="NCBI Taxonomy" id="1048834"/>
    <lineage>
        <taxon>Bacteria</taxon>
        <taxon>Bacillati</taxon>
        <taxon>Bacillota</taxon>
        <taxon>Bacilli</taxon>
        <taxon>Bacillales</taxon>
        <taxon>Alicyclobacillaceae</taxon>
        <taxon>Alicyclobacillus</taxon>
    </lineage>
</organism>
<accession>F8IKV4</accession>
<proteinExistence type="inferred from homology"/>
<dbReference type="GO" id="GO:0006210">
    <property type="term" value="P:thymine catabolic process"/>
    <property type="evidence" value="ECO:0007669"/>
    <property type="project" value="TreeGrafter"/>
</dbReference>
<reference evidence="20" key="2">
    <citation type="submission" date="2011-06" db="EMBL/GenBank/DDBJ databases">
        <title>The complete genome sequence of Alicyclobacillus acidocaldarius sp. Tc-4-1.</title>
        <authorList>
            <person name="Chen Y."/>
            <person name="He Y."/>
            <person name="Dong Z."/>
            <person name="Hu S."/>
        </authorList>
    </citation>
    <scope>NUCLEOTIDE SEQUENCE [LARGE SCALE GENOMIC DNA]</scope>
    <source>
        <strain evidence="20">Tc-4-1</strain>
    </source>
</reference>
<comment type="similarity">
    <text evidence="4">Belongs to the dihydroorotate dehydrogenase family. Type 1 subfamily.</text>
</comment>
<dbReference type="HOGENOM" id="CLU_042042_4_2_9"/>
<comment type="function">
    <text evidence="15">Involved in pyrimidine base degradation. Catalyzes physiologically the reduction of uracil to 5,6-dihydrouracil (DHU) by using NADH as a specific cosubstrate. It also catalyzes the reverse reaction and the reduction of thymine to 5,6-dihydrothymine (DHT).</text>
</comment>
<dbReference type="GO" id="GO:0006212">
    <property type="term" value="P:uracil catabolic process"/>
    <property type="evidence" value="ECO:0007669"/>
    <property type="project" value="TreeGrafter"/>
</dbReference>
<evidence type="ECO:0000256" key="8">
    <source>
        <dbReference type="ARBA" id="ARBA00022630"/>
    </source>
</evidence>
<evidence type="ECO:0000313" key="19">
    <source>
        <dbReference type="EMBL" id="AEJ44870.1"/>
    </source>
</evidence>
<reference evidence="19 20" key="1">
    <citation type="journal article" date="2011" name="J. Bacteriol.">
        <title>Complete Genome Sequence of Alicyclobacillus acidocaldarius Strain Tc-4-1.</title>
        <authorList>
            <person name="Chen Y."/>
            <person name="He Y."/>
            <person name="Zhang B."/>
            <person name="Yang J."/>
            <person name="Li W."/>
            <person name="Dong Z."/>
            <person name="Hu S."/>
        </authorList>
    </citation>
    <scope>NUCLEOTIDE SEQUENCE [LARGE SCALE GENOMIC DNA]</scope>
    <source>
        <strain evidence="19 20">Tc-4-1</strain>
    </source>
</reference>
<comment type="cofactor">
    <cofactor evidence="2">
        <name>FMN</name>
        <dbReference type="ChEBI" id="CHEBI:58210"/>
    </cofactor>
</comment>
<dbReference type="RefSeq" id="WP_014465691.1">
    <property type="nucleotide sequence ID" value="NC_017167.1"/>
</dbReference>
<evidence type="ECO:0000256" key="4">
    <source>
        <dbReference type="ARBA" id="ARBA00008008"/>
    </source>
</evidence>
<dbReference type="GO" id="GO:0002058">
    <property type="term" value="F:uracil binding"/>
    <property type="evidence" value="ECO:0007669"/>
    <property type="project" value="TreeGrafter"/>
</dbReference>
<dbReference type="Gene3D" id="3.20.20.70">
    <property type="entry name" value="Aldolase class I"/>
    <property type="match status" value="1"/>
</dbReference>
<name>F8IKV4_ALIAT</name>
<comment type="subunit">
    <text evidence="6">Homodimer.</text>
</comment>
<dbReference type="KEGG" id="aad:TC41_2982"/>
<dbReference type="PANTHER" id="PTHR43073">
    <property type="entry name" value="DIHYDROPYRIMIDINE DEHYDROGENASE [NADP(+)]"/>
    <property type="match status" value="1"/>
</dbReference>
<dbReference type="EC" id="1.3.1.1" evidence="17"/>
<evidence type="ECO:0000313" key="20">
    <source>
        <dbReference type="Proteomes" id="UP000000292"/>
    </source>
</evidence>
<dbReference type="Pfam" id="PF14697">
    <property type="entry name" value="Fer4_21"/>
    <property type="match status" value="1"/>
</dbReference>
<sequence length="386" mass="41344">MADLTVEMAGIRSPNPFWLASAPPTNTGFQVERAFEAGWGGAVWKTLTDRPVRNVSSRFGALHLEDKRMVGFNNIELISDRPFEDNLAEIRQVKRRFPDRAVVASLMIEPDKKQWQEAVRKVEDVGVDGIELNFGCPHGMVERGMGAAVGQHPDLIERQTAWVKSAATVPVIAKLTPNVTDIRASARAAVAGGADAISLINTVNSIIGVDLKSWVPRPTVAGLGTHGGYCGPAVKPIALYMVAECAKDDAVCVPISGIGGISTWQDAVEFLLLGASAVQVCTAVMQHGFRIVEDLVDGLNRFLDENGIGGVRDIVGKALPNYVPFGSLDLDHRVVASIDADRCIGCYKCYIACLDAAHQAIAPGDTEARVPSVFVEKCVGCNVSVK</sequence>
<feature type="domain" description="4Fe-4S ferredoxin-type" evidence="18">
    <location>
        <begin position="334"/>
        <end position="363"/>
    </location>
</feature>
<dbReference type="AlphaFoldDB" id="F8IKV4"/>
<dbReference type="eggNOG" id="COG1146">
    <property type="taxonomic scope" value="Bacteria"/>
</dbReference>
<dbReference type="SUPFAM" id="SSF51395">
    <property type="entry name" value="FMN-linked oxidoreductases"/>
    <property type="match status" value="1"/>
</dbReference>
<comment type="catalytic activity">
    <reaction evidence="13">
        <text>5,6-dihydrothymine + NAD(+) = thymine + NADH + H(+)</text>
        <dbReference type="Rhea" id="RHEA:28791"/>
        <dbReference type="ChEBI" id="CHEBI:15378"/>
        <dbReference type="ChEBI" id="CHEBI:17821"/>
        <dbReference type="ChEBI" id="CHEBI:27468"/>
        <dbReference type="ChEBI" id="CHEBI:57540"/>
        <dbReference type="ChEBI" id="CHEBI:57945"/>
        <dbReference type="EC" id="1.3.1.1"/>
    </reaction>
</comment>
<dbReference type="PATRIC" id="fig|1048834.4.peg.2832"/>
<dbReference type="PROSITE" id="PS51379">
    <property type="entry name" value="4FE4S_FER_2"/>
    <property type="match status" value="1"/>
</dbReference>
<gene>
    <name evidence="19" type="ordered locus">TC41_2982</name>
</gene>
<evidence type="ECO:0000256" key="5">
    <source>
        <dbReference type="ARBA" id="ARBA00010804"/>
    </source>
</evidence>
<keyword evidence="9" id="KW-0288">FMN</keyword>
<evidence type="ECO:0000256" key="7">
    <source>
        <dbReference type="ARBA" id="ARBA00011911"/>
    </source>
</evidence>
<dbReference type="STRING" id="1048834.TC41_2982"/>
<evidence type="ECO:0000256" key="6">
    <source>
        <dbReference type="ARBA" id="ARBA00011738"/>
    </source>
</evidence>
<dbReference type="GO" id="GO:0004159">
    <property type="term" value="F:dihydropyrimidine dehydrogenase (NAD+) activity"/>
    <property type="evidence" value="ECO:0007669"/>
    <property type="project" value="UniProtKB-EC"/>
</dbReference>
<evidence type="ECO:0000256" key="12">
    <source>
        <dbReference type="ARBA" id="ARBA00032722"/>
    </source>
</evidence>
<dbReference type="Proteomes" id="UP000000292">
    <property type="component" value="Chromosome"/>
</dbReference>
<dbReference type="CDD" id="cd02940">
    <property type="entry name" value="DHPD_FMN"/>
    <property type="match status" value="1"/>
</dbReference>
<comment type="subunit">
    <text evidence="16">Heterotetramer of 2 PreA and 2 PreT subunits.</text>
</comment>
<dbReference type="Gene3D" id="3.30.70.20">
    <property type="match status" value="1"/>
</dbReference>
<comment type="similarity">
    <text evidence="5">Belongs to the dihydropyrimidine dehydrogenase family.</text>
</comment>
<evidence type="ECO:0000256" key="14">
    <source>
        <dbReference type="ARBA" id="ARBA00048792"/>
    </source>
</evidence>
<evidence type="ECO:0000256" key="16">
    <source>
        <dbReference type="ARBA" id="ARBA00049714"/>
    </source>
</evidence>
<evidence type="ECO:0000256" key="15">
    <source>
        <dbReference type="ARBA" id="ARBA00049578"/>
    </source>
</evidence>
<evidence type="ECO:0000256" key="2">
    <source>
        <dbReference type="ARBA" id="ARBA00001917"/>
    </source>
</evidence>
<evidence type="ECO:0000256" key="3">
    <source>
        <dbReference type="ARBA" id="ARBA00004725"/>
    </source>
</evidence>
<evidence type="ECO:0000256" key="17">
    <source>
        <dbReference type="ARBA" id="ARBA00049728"/>
    </source>
</evidence>
<protein>
    <recommendedName>
        <fullName evidence="12">Dihydrothymine dehydrogenase</fullName>
        <ecNumber evidence="17">1.3.1.1</ecNumber>
        <ecNumber evidence="7">1.3.98.1</ecNumber>
    </recommendedName>
    <alternativeName>
        <fullName evidence="11">Dihydrouracil dehydrogenase</fullName>
    </alternativeName>
</protein>
<evidence type="ECO:0000259" key="18">
    <source>
        <dbReference type="PROSITE" id="PS51379"/>
    </source>
</evidence>
<dbReference type="GO" id="GO:0005737">
    <property type="term" value="C:cytoplasm"/>
    <property type="evidence" value="ECO:0007669"/>
    <property type="project" value="InterPro"/>
</dbReference>
<dbReference type="OrthoDB" id="9794954at2"/>
<keyword evidence="10" id="KW-0560">Oxidoreductase</keyword>
<dbReference type="InterPro" id="IPR005720">
    <property type="entry name" value="Dihydroorotate_DH_cat"/>
</dbReference>
<comment type="catalytic activity">
    <reaction evidence="14">
        <text>5,6-dihydrouracil + NAD(+) = uracil + NADH + H(+)</text>
        <dbReference type="Rhea" id="RHEA:20189"/>
        <dbReference type="ChEBI" id="CHEBI:15378"/>
        <dbReference type="ChEBI" id="CHEBI:15901"/>
        <dbReference type="ChEBI" id="CHEBI:17568"/>
        <dbReference type="ChEBI" id="CHEBI:57540"/>
        <dbReference type="ChEBI" id="CHEBI:57945"/>
        <dbReference type="EC" id="1.3.1.1"/>
    </reaction>
</comment>
<comment type="pathway">
    <text evidence="3">Pyrimidine metabolism; UMP biosynthesis via de novo pathway.</text>
</comment>
<evidence type="ECO:0000256" key="1">
    <source>
        <dbReference type="ARBA" id="ARBA00001694"/>
    </source>
</evidence>
<comment type="catalytic activity">
    <reaction evidence="1">
        <text>(S)-dihydroorotate + fumarate = orotate + succinate</text>
        <dbReference type="Rhea" id="RHEA:30059"/>
        <dbReference type="ChEBI" id="CHEBI:29806"/>
        <dbReference type="ChEBI" id="CHEBI:30031"/>
        <dbReference type="ChEBI" id="CHEBI:30839"/>
        <dbReference type="ChEBI" id="CHEBI:30864"/>
        <dbReference type="EC" id="1.3.98.1"/>
    </reaction>
</comment>
<dbReference type="GO" id="GO:1990663">
    <property type="term" value="F:dihydroorotate dehydrogenase (fumarate) activity"/>
    <property type="evidence" value="ECO:0007669"/>
    <property type="project" value="UniProtKB-EC"/>
</dbReference>
<evidence type="ECO:0000256" key="11">
    <source>
        <dbReference type="ARBA" id="ARBA00030119"/>
    </source>
</evidence>
<keyword evidence="8" id="KW-0285">Flavoprotein</keyword>
<dbReference type="EMBL" id="CP002902">
    <property type="protein sequence ID" value="AEJ44870.1"/>
    <property type="molecule type" value="Genomic_DNA"/>
</dbReference>
<dbReference type="PANTHER" id="PTHR43073:SF2">
    <property type="entry name" value="DIHYDROPYRIMIDINE DEHYDROGENASE [NADP(+)]"/>
    <property type="match status" value="1"/>
</dbReference>
<dbReference type="Pfam" id="PF01180">
    <property type="entry name" value="DHO_dh"/>
    <property type="match status" value="1"/>
</dbReference>
<dbReference type="InterPro" id="IPR017896">
    <property type="entry name" value="4Fe4S_Fe-S-bd"/>
</dbReference>
<dbReference type="NCBIfam" id="NF006183">
    <property type="entry name" value="PRK08318.1"/>
    <property type="match status" value="1"/>
</dbReference>